<sequence length="34" mass="4150">MVVHGDLWNKFDICREKDYSRLIEHFKLLKKATD</sequence>
<name>A0A5J4SMK5_9ZZZZ</name>
<dbReference type="AlphaFoldDB" id="A0A5J4SMK5"/>
<comment type="caution">
    <text evidence="1">The sequence shown here is derived from an EMBL/GenBank/DDBJ whole genome shotgun (WGS) entry which is preliminary data.</text>
</comment>
<proteinExistence type="predicted"/>
<organism evidence="1">
    <name type="scientific">termite gut metagenome</name>
    <dbReference type="NCBI Taxonomy" id="433724"/>
    <lineage>
        <taxon>unclassified sequences</taxon>
        <taxon>metagenomes</taxon>
        <taxon>organismal metagenomes</taxon>
    </lineage>
</organism>
<protein>
    <submittedName>
        <fullName evidence="1">Uncharacterized protein</fullName>
    </submittedName>
</protein>
<reference evidence="1" key="1">
    <citation type="submission" date="2019-03" db="EMBL/GenBank/DDBJ databases">
        <title>Single cell metagenomics reveals metabolic interactions within the superorganism composed of flagellate Streblomastix strix and complex community of Bacteroidetes bacteria on its surface.</title>
        <authorList>
            <person name="Treitli S.C."/>
            <person name="Kolisko M."/>
            <person name="Husnik F."/>
            <person name="Keeling P."/>
            <person name="Hampl V."/>
        </authorList>
    </citation>
    <scope>NUCLEOTIDE SEQUENCE</scope>
    <source>
        <strain evidence="1">STM</strain>
    </source>
</reference>
<evidence type="ECO:0000313" key="1">
    <source>
        <dbReference type="EMBL" id="KAA6347346.1"/>
    </source>
</evidence>
<accession>A0A5J4SMK5</accession>
<dbReference type="EMBL" id="SNRY01000099">
    <property type="protein sequence ID" value="KAA6347346.1"/>
    <property type="molecule type" value="Genomic_DNA"/>
</dbReference>
<gene>
    <name evidence="1" type="ORF">EZS27_005205</name>
</gene>